<dbReference type="SUPFAM" id="SSF51621">
    <property type="entry name" value="Phosphoenolpyruvate/pyruvate domain"/>
    <property type="match status" value="1"/>
</dbReference>
<gene>
    <name evidence="5" type="ORF">GCM10025789_13840</name>
</gene>
<dbReference type="InterPro" id="IPR011206">
    <property type="entry name" value="Citrate_lyase_beta/mcl1/mcl2"/>
</dbReference>
<keyword evidence="3" id="KW-0460">Magnesium</keyword>
<evidence type="ECO:0000313" key="6">
    <source>
        <dbReference type="Proteomes" id="UP001501521"/>
    </source>
</evidence>
<evidence type="ECO:0000256" key="2">
    <source>
        <dbReference type="ARBA" id="ARBA00022723"/>
    </source>
</evidence>
<accession>A0ABP9F9Y3</accession>
<dbReference type="Proteomes" id="UP001501521">
    <property type="component" value="Unassembled WGS sequence"/>
</dbReference>
<dbReference type="EMBL" id="BAABLV010000020">
    <property type="protein sequence ID" value="GAA4897200.1"/>
    <property type="molecule type" value="Genomic_DNA"/>
</dbReference>
<dbReference type="PIRSF" id="PIRSF015582">
    <property type="entry name" value="Cit_lyase_B"/>
    <property type="match status" value="1"/>
</dbReference>
<proteinExistence type="predicted"/>
<reference evidence="6" key="1">
    <citation type="journal article" date="2019" name="Int. J. Syst. Evol. Microbiol.">
        <title>The Global Catalogue of Microorganisms (GCM) 10K type strain sequencing project: providing services to taxonomists for standard genome sequencing and annotation.</title>
        <authorList>
            <consortium name="The Broad Institute Genomics Platform"/>
            <consortium name="The Broad Institute Genome Sequencing Center for Infectious Disease"/>
            <person name="Wu L."/>
            <person name="Ma J."/>
        </authorList>
    </citation>
    <scope>NUCLEOTIDE SEQUENCE [LARGE SCALE GENOMIC DNA]</scope>
    <source>
        <strain evidence="6">JCM 19125</strain>
    </source>
</reference>
<keyword evidence="5" id="KW-0456">Lyase</keyword>
<dbReference type="InterPro" id="IPR040442">
    <property type="entry name" value="Pyrv_kinase-like_dom_sf"/>
</dbReference>
<dbReference type="InterPro" id="IPR015813">
    <property type="entry name" value="Pyrv/PenolPyrv_kinase-like_dom"/>
</dbReference>
<evidence type="ECO:0000256" key="1">
    <source>
        <dbReference type="ARBA" id="ARBA00001946"/>
    </source>
</evidence>
<comment type="cofactor">
    <cofactor evidence="1">
        <name>Mg(2+)</name>
        <dbReference type="ChEBI" id="CHEBI:18420"/>
    </cofactor>
</comment>
<dbReference type="PANTHER" id="PTHR32308:SF10">
    <property type="entry name" value="CITRATE LYASE SUBUNIT BETA"/>
    <property type="match status" value="1"/>
</dbReference>
<dbReference type="GO" id="GO:0016829">
    <property type="term" value="F:lyase activity"/>
    <property type="evidence" value="ECO:0007669"/>
    <property type="project" value="UniProtKB-KW"/>
</dbReference>
<organism evidence="5 6">
    <name type="scientific">Tessaracoccus lubricantis</name>
    <dbReference type="NCBI Taxonomy" id="545543"/>
    <lineage>
        <taxon>Bacteria</taxon>
        <taxon>Bacillati</taxon>
        <taxon>Actinomycetota</taxon>
        <taxon>Actinomycetes</taxon>
        <taxon>Propionibacteriales</taxon>
        <taxon>Propionibacteriaceae</taxon>
        <taxon>Tessaracoccus</taxon>
    </lineage>
</organism>
<evidence type="ECO:0000259" key="4">
    <source>
        <dbReference type="Pfam" id="PF03328"/>
    </source>
</evidence>
<keyword evidence="6" id="KW-1185">Reference proteome</keyword>
<keyword evidence="2" id="KW-0479">Metal-binding</keyword>
<dbReference type="InterPro" id="IPR005000">
    <property type="entry name" value="Aldolase/citrate-lyase_domain"/>
</dbReference>
<comment type="caution">
    <text evidence="5">The sequence shown here is derived from an EMBL/GenBank/DDBJ whole genome shotgun (WGS) entry which is preliminary data.</text>
</comment>
<sequence>MTGRQQRARRTILAVPGSSERFIAKSTGLPVDEVFLDLEDGVAVGAKKDARALIVQSLRSLTWQAPTVAVRVNDWTTPWTVGDVLEVVGGAGAAVDCVILPKVSTPGHVEALDLLITQVEREHGLEVGRIGIEAIIEDARGLAAVQAIAAASPRLEALTMGPGDMMASLGMPGLGVGALVDGYPGDPLHHVFAQILVAARAHGLQAIDGPYVAIHDLDGFRAAARRVAALGYDGKWVLHPTQVEAGTQVFTLSAEAIERARAMVDAADRAAERGVGAVMVGDEMVDEAGVKLARTLLARVDR</sequence>
<feature type="domain" description="HpcH/HpaI aldolase/citrate lyase" evidence="4">
    <location>
        <begin position="10"/>
        <end position="240"/>
    </location>
</feature>
<dbReference type="Pfam" id="PF03328">
    <property type="entry name" value="HpcH_HpaI"/>
    <property type="match status" value="1"/>
</dbReference>
<evidence type="ECO:0000256" key="3">
    <source>
        <dbReference type="ARBA" id="ARBA00022842"/>
    </source>
</evidence>
<dbReference type="Gene3D" id="3.20.20.60">
    <property type="entry name" value="Phosphoenolpyruvate-binding domains"/>
    <property type="match status" value="1"/>
</dbReference>
<evidence type="ECO:0000313" key="5">
    <source>
        <dbReference type="EMBL" id="GAA4897200.1"/>
    </source>
</evidence>
<name>A0ABP9F9Y3_9ACTN</name>
<dbReference type="RefSeq" id="WP_345580968.1">
    <property type="nucleotide sequence ID" value="NZ_BAABLV010000020.1"/>
</dbReference>
<dbReference type="PANTHER" id="PTHR32308">
    <property type="entry name" value="LYASE BETA SUBUNIT, PUTATIVE (AFU_ORTHOLOGUE AFUA_4G13030)-RELATED"/>
    <property type="match status" value="1"/>
</dbReference>
<protein>
    <submittedName>
        <fullName evidence="5">CoA ester lyase</fullName>
    </submittedName>
</protein>